<dbReference type="InterPro" id="IPR008183">
    <property type="entry name" value="Aldose_1/G6P_1-epimerase"/>
</dbReference>
<accession>A0A0P1EQV1</accession>
<evidence type="ECO:0000313" key="1">
    <source>
        <dbReference type="EMBL" id="CUH52617.1"/>
    </source>
</evidence>
<dbReference type="AlphaFoldDB" id="A0A0P1EQV1"/>
<keyword evidence="2" id="KW-1185">Reference proteome</keyword>
<dbReference type="STRING" id="321267.SHM7688_02064"/>
<dbReference type="Gene3D" id="2.70.98.10">
    <property type="match status" value="1"/>
</dbReference>
<reference evidence="1 2" key="1">
    <citation type="submission" date="2015-09" db="EMBL/GenBank/DDBJ databases">
        <authorList>
            <consortium name="Swine Surveillance"/>
        </authorList>
    </citation>
    <scope>NUCLEOTIDE SEQUENCE [LARGE SCALE GENOMIC DNA]</scope>
    <source>
        <strain evidence="1 2">CECT 7688</strain>
    </source>
</reference>
<dbReference type="Proteomes" id="UP000054823">
    <property type="component" value="Unassembled WGS sequence"/>
</dbReference>
<dbReference type="GO" id="GO:0005975">
    <property type="term" value="P:carbohydrate metabolic process"/>
    <property type="evidence" value="ECO:0007669"/>
    <property type="project" value="InterPro"/>
</dbReference>
<dbReference type="InterPro" id="IPR014718">
    <property type="entry name" value="GH-type_carb-bd"/>
</dbReference>
<dbReference type="SUPFAM" id="SSF74650">
    <property type="entry name" value="Galactose mutarotase-like"/>
    <property type="match status" value="1"/>
</dbReference>
<dbReference type="RefSeq" id="WP_058239828.1">
    <property type="nucleotide sequence ID" value="NZ_CYPW01000018.1"/>
</dbReference>
<name>A0A0P1EQV1_9RHOB</name>
<dbReference type="OrthoDB" id="9795355at2"/>
<dbReference type="GO" id="GO:0030246">
    <property type="term" value="F:carbohydrate binding"/>
    <property type="evidence" value="ECO:0007669"/>
    <property type="project" value="InterPro"/>
</dbReference>
<dbReference type="EMBL" id="CYPW01000018">
    <property type="protein sequence ID" value="CUH52617.1"/>
    <property type="molecule type" value="Genomic_DNA"/>
</dbReference>
<dbReference type="CDD" id="cd09024">
    <property type="entry name" value="Aldose_epim_lacX"/>
    <property type="match status" value="1"/>
</dbReference>
<dbReference type="InterPro" id="IPR037481">
    <property type="entry name" value="LacX"/>
</dbReference>
<organism evidence="1 2">
    <name type="scientific">Shimia marina</name>
    <dbReference type="NCBI Taxonomy" id="321267"/>
    <lineage>
        <taxon>Bacteria</taxon>
        <taxon>Pseudomonadati</taxon>
        <taxon>Pseudomonadota</taxon>
        <taxon>Alphaproteobacteria</taxon>
        <taxon>Rhodobacterales</taxon>
        <taxon>Roseobacteraceae</taxon>
    </lineage>
</organism>
<dbReference type="PANTHER" id="PTHR11122:SF13">
    <property type="entry name" value="GLUCOSE-6-PHOSPHATE 1-EPIMERASE"/>
    <property type="match status" value="1"/>
</dbReference>
<evidence type="ECO:0000313" key="2">
    <source>
        <dbReference type="Proteomes" id="UP000054823"/>
    </source>
</evidence>
<gene>
    <name evidence="1" type="ORF">SHM7688_02064</name>
</gene>
<dbReference type="Pfam" id="PF01263">
    <property type="entry name" value="Aldose_epim"/>
    <property type="match status" value="1"/>
</dbReference>
<dbReference type="InterPro" id="IPR011013">
    <property type="entry name" value="Gal_mutarotase_sf_dom"/>
</dbReference>
<dbReference type="GO" id="GO:0016853">
    <property type="term" value="F:isomerase activity"/>
    <property type="evidence" value="ECO:0007669"/>
    <property type="project" value="InterPro"/>
</dbReference>
<protein>
    <submittedName>
        <fullName evidence="1">Aldose 1-epimerase</fullName>
    </submittedName>
</protein>
<dbReference type="PANTHER" id="PTHR11122">
    <property type="entry name" value="APOSPORY-ASSOCIATED PROTEIN C-RELATED"/>
    <property type="match status" value="1"/>
</dbReference>
<sequence length="290" mass="31422">MTSDCILTNDHLSLSVATIGAEMQFLRTADGRDLLWHGDATFWTGRAPVLFPIVGRAPDDTIAVGAHHANMPQHGFARRSPFAIETQTPTMCRHVLRADAATRAVYPFEFTLRLTHALSGPTVSVTAEVENLSDQPMPFGFGFHPAFLWPLPGATDQTHMIKLPATANPKQRPLRPDGLLEPDLVPGPFQAGTLPLSEALFEEGALVFPDGTPSLLRYGSKDGPNLSFTFDNLPDIALWKPKQAPFLCIEPWHGTAALHGAGPQIADRPNSTTLQPGTQETFGYSVTVAL</sequence>
<proteinExistence type="predicted"/>